<dbReference type="CDD" id="cd00531">
    <property type="entry name" value="NTF2_like"/>
    <property type="match status" value="1"/>
</dbReference>
<evidence type="ECO:0000313" key="3">
    <source>
        <dbReference type="Proteomes" id="UP001597145"/>
    </source>
</evidence>
<name>A0ABW4FW07_9PSEU</name>
<dbReference type="SUPFAM" id="SSF54427">
    <property type="entry name" value="NTF2-like"/>
    <property type="match status" value="1"/>
</dbReference>
<evidence type="ECO:0000313" key="2">
    <source>
        <dbReference type="EMBL" id="MFD1534328.1"/>
    </source>
</evidence>
<gene>
    <name evidence="2" type="ORF">ACFSCY_33415</name>
</gene>
<feature type="domain" description="SnoaL-like" evidence="1">
    <location>
        <begin position="18"/>
        <end position="137"/>
    </location>
</feature>
<dbReference type="Gene3D" id="3.10.450.50">
    <property type="match status" value="1"/>
</dbReference>
<dbReference type="InterPro" id="IPR037401">
    <property type="entry name" value="SnoaL-like"/>
</dbReference>
<keyword evidence="3" id="KW-1185">Reference proteome</keyword>
<accession>A0ABW4FW07</accession>
<dbReference type="EMBL" id="JBHUCP010000033">
    <property type="protein sequence ID" value="MFD1534328.1"/>
    <property type="molecule type" value="Genomic_DNA"/>
</dbReference>
<dbReference type="InterPro" id="IPR032710">
    <property type="entry name" value="NTF2-like_dom_sf"/>
</dbReference>
<reference evidence="3" key="1">
    <citation type="journal article" date="2019" name="Int. J. Syst. Evol. Microbiol.">
        <title>The Global Catalogue of Microorganisms (GCM) 10K type strain sequencing project: providing services to taxonomists for standard genome sequencing and annotation.</title>
        <authorList>
            <consortium name="The Broad Institute Genomics Platform"/>
            <consortium name="The Broad Institute Genome Sequencing Center for Infectious Disease"/>
            <person name="Wu L."/>
            <person name="Ma J."/>
        </authorList>
    </citation>
    <scope>NUCLEOTIDE SEQUENCE [LARGE SCALE GENOMIC DNA]</scope>
    <source>
        <strain evidence="3">JCM 12165</strain>
    </source>
</reference>
<proteinExistence type="predicted"/>
<organism evidence="2 3">
    <name type="scientific">Pseudonocardia aurantiaca</name>
    <dbReference type="NCBI Taxonomy" id="75290"/>
    <lineage>
        <taxon>Bacteria</taxon>
        <taxon>Bacillati</taxon>
        <taxon>Actinomycetota</taxon>
        <taxon>Actinomycetes</taxon>
        <taxon>Pseudonocardiales</taxon>
        <taxon>Pseudonocardiaceae</taxon>
        <taxon>Pseudonocardia</taxon>
    </lineage>
</organism>
<dbReference type="RefSeq" id="WP_343984689.1">
    <property type="nucleotide sequence ID" value="NZ_BAAAJG010000025.1"/>
</dbReference>
<dbReference type="Pfam" id="PF13577">
    <property type="entry name" value="SnoaL_4"/>
    <property type="match status" value="1"/>
</dbReference>
<protein>
    <submittedName>
        <fullName evidence="2">Nuclear transport factor 2 family protein</fullName>
    </submittedName>
</protein>
<comment type="caution">
    <text evidence="2">The sequence shown here is derived from an EMBL/GenBank/DDBJ whole genome shotgun (WGS) entry which is preliminary data.</text>
</comment>
<dbReference type="Proteomes" id="UP001597145">
    <property type="component" value="Unassembled WGS sequence"/>
</dbReference>
<evidence type="ECO:0000259" key="1">
    <source>
        <dbReference type="Pfam" id="PF13577"/>
    </source>
</evidence>
<sequence>MTTTTTTELDELRTALGRLADREDVAGLLLRLTTCLDEGDFEGMRRVLAEDVTVRTPGGEAVGVDAAVAQATRNHSATAAVQHLIGEVLVDLDGDEAALRANAIITFVEERGGGQELRKVYRCRARRTADGWRIVRLETSVVRRAPVSD</sequence>